<dbReference type="PANTHER" id="PTHR22946">
    <property type="entry name" value="DIENELACTONE HYDROLASE DOMAIN-CONTAINING PROTEIN-RELATED"/>
    <property type="match status" value="1"/>
</dbReference>
<evidence type="ECO:0000313" key="2">
    <source>
        <dbReference type="EMBL" id="MBB6096507.1"/>
    </source>
</evidence>
<dbReference type="InterPro" id="IPR029058">
    <property type="entry name" value="AB_hydrolase_fold"/>
</dbReference>
<protein>
    <submittedName>
        <fullName evidence="2">Pimeloyl-ACP methyl ester carboxylesterase</fullName>
    </submittedName>
</protein>
<accession>A0A841HT43</accession>
<reference evidence="2 3" key="1">
    <citation type="submission" date="2020-08" db="EMBL/GenBank/DDBJ databases">
        <title>Genomic Encyclopedia of Type Strains, Phase IV (KMG-IV): sequencing the most valuable type-strain genomes for metagenomic binning, comparative biology and taxonomic classification.</title>
        <authorList>
            <person name="Goeker M."/>
        </authorList>
    </citation>
    <scope>NUCLEOTIDE SEQUENCE [LARGE SCALE GENOMIC DNA]</scope>
    <source>
        <strain evidence="2 3">DSM 26723</strain>
    </source>
</reference>
<dbReference type="Proteomes" id="UP000588068">
    <property type="component" value="Unassembled WGS sequence"/>
</dbReference>
<dbReference type="Gene3D" id="3.40.50.1820">
    <property type="entry name" value="alpha/beta hydrolase"/>
    <property type="match status" value="1"/>
</dbReference>
<keyword evidence="3" id="KW-1185">Reference proteome</keyword>
<dbReference type="EMBL" id="JACHHZ010000008">
    <property type="protein sequence ID" value="MBB6096507.1"/>
    <property type="molecule type" value="Genomic_DNA"/>
</dbReference>
<keyword evidence="1" id="KW-0378">Hydrolase</keyword>
<dbReference type="Pfam" id="PF06500">
    <property type="entry name" value="FrsA-like"/>
    <property type="match status" value="1"/>
</dbReference>
<evidence type="ECO:0000313" key="3">
    <source>
        <dbReference type="Proteomes" id="UP000588068"/>
    </source>
</evidence>
<proteinExistence type="predicted"/>
<organism evidence="2 3">
    <name type="scientific">Povalibacter uvarum</name>
    <dbReference type="NCBI Taxonomy" id="732238"/>
    <lineage>
        <taxon>Bacteria</taxon>
        <taxon>Pseudomonadati</taxon>
        <taxon>Pseudomonadota</taxon>
        <taxon>Gammaproteobacteria</taxon>
        <taxon>Steroidobacterales</taxon>
        <taxon>Steroidobacteraceae</taxon>
        <taxon>Povalibacter</taxon>
    </lineage>
</organism>
<name>A0A841HT43_9GAMM</name>
<dbReference type="InterPro" id="IPR010520">
    <property type="entry name" value="FrsA-like"/>
</dbReference>
<gene>
    <name evidence="2" type="ORF">HNQ60_005429</name>
</gene>
<dbReference type="PANTHER" id="PTHR22946:SF12">
    <property type="entry name" value="CONIDIAL PIGMENT BIOSYNTHESIS PROTEIN AYG1 (AFU_ORTHOLOGUE AFUA_2G17550)"/>
    <property type="match status" value="1"/>
</dbReference>
<dbReference type="GO" id="GO:0016787">
    <property type="term" value="F:hydrolase activity"/>
    <property type="evidence" value="ECO:0007669"/>
    <property type="project" value="UniProtKB-KW"/>
</dbReference>
<dbReference type="InterPro" id="IPR050261">
    <property type="entry name" value="FrsA_esterase"/>
</dbReference>
<sequence length="383" mass="42268">MPDATIDPSVQGRPKTLDEAKAWMKSRLAARTHPMNNIEPVEGNRLIDQLKGLDGESWAAVWGTAADGVMNEARQAERNGDAAAVSALYQRASGLYFMGRFPCPNHPAKERCAVAEREAYIAASRHWPHPVEPVIVPFAGRKGEGNRVTGYLRRPHDVPKPRVVVMWGGVDAWKEQMTAISDAFLARGLATIAMDNAGTGESPVKGVVDADRSFVAMFDWAAAQRDLDADRVACLGRSFGGYWATRLAHLHPDRIAGAVNWGGGAHFMFQREWIEASRYPDSYLMDLVETRSRMLGASTDEEYIAFFERLSLLDQGLLDRPCAPLLLVNGKDDRQCPIADMHLLMERGSPKSVRLFPGGHMGLTPQTLPTIVDWLVARAHNQS</sequence>
<dbReference type="RefSeq" id="WP_221304479.1">
    <property type="nucleotide sequence ID" value="NZ_JACHHZ010000008.1"/>
</dbReference>
<evidence type="ECO:0000256" key="1">
    <source>
        <dbReference type="ARBA" id="ARBA00022801"/>
    </source>
</evidence>
<comment type="caution">
    <text evidence="2">The sequence shown here is derived from an EMBL/GenBank/DDBJ whole genome shotgun (WGS) entry which is preliminary data.</text>
</comment>
<dbReference type="AlphaFoldDB" id="A0A841HT43"/>
<dbReference type="SUPFAM" id="SSF53474">
    <property type="entry name" value="alpha/beta-Hydrolases"/>
    <property type="match status" value="1"/>
</dbReference>